<protein>
    <submittedName>
        <fullName evidence="1">Uncharacterized protein</fullName>
    </submittedName>
</protein>
<evidence type="ECO:0000313" key="1">
    <source>
        <dbReference type="EMBL" id="MEQ2260985.1"/>
    </source>
</evidence>
<sequence>MSLESPDTNQKKGTNTRLNSSFCLSSTLMERSLKCMNMQMIQLYPHFPAVYQIHLYVQEFVFCLLHYTDKAPNPCCLSKIHDPQLYIRLSVVKHPVGETGGASQRLSHIFFLISK</sequence>
<proteinExistence type="predicted"/>
<comment type="caution">
    <text evidence="1">The sequence shown here is derived from an EMBL/GenBank/DDBJ whole genome shotgun (WGS) entry which is preliminary data.</text>
</comment>
<keyword evidence="2" id="KW-1185">Reference proteome</keyword>
<accession>A0ABV0VUV0</accession>
<name>A0ABV0VUV0_9TELE</name>
<dbReference type="EMBL" id="JAHRIM010011704">
    <property type="protein sequence ID" value="MEQ2260985.1"/>
    <property type="molecule type" value="Genomic_DNA"/>
</dbReference>
<reference evidence="1 2" key="1">
    <citation type="submission" date="2021-06" db="EMBL/GenBank/DDBJ databases">
        <authorList>
            <person name="Palmer J.M."/>
        </authorList>
    </citation>
    <scope>NUCLEOTIDE SEQUENCE [LARGE SCALE GENOMIC DNA]</scope>
    <source>
        <strain evidence="1 2">XR_2019</strain>
        <tissue evidence="1">Muscle</tissue>
    </source>
</reference>
<gene>
    <name evidence="1" type="ORF">XENORESO_007480</name>
</gene>
<dbReference type="Proteomes" id="UP001444071">
    <property type="component" value="Unassembled WGS sequence"/>
</dbReference>
<evidence type="ECO:0000313" key="2">
    <source>
        <dbReference type="Proteomes" id="UP001444071"/>
    </source>
</evidence>
<organism evidence="1 2">
    <name type="scientific">Xenotaenia resolanae</name>
    <dbReference type="NCBI Taxonomy" id="208358"/>
    <lineage>
        <taxon>Eukaryota</taxon>
        <taxon>Metazoa</taxon>
        <taxon>Chordata</taxon>
        <taxon>Craniata</taxon>
        <taxon>Vertebrata</taxon>
        <taxon>Euteleostomi</taxon>
        <taxon>Actinopterygii</taxon>
        <taxon>Neopterygii</taxon>
        <taxon>Teleostei</taxon>
        <taxon>Neoteleostei</taxon>
        <taxon>Acanthomorphata</taxon>
        <taxon>Ovalentaria</taxon>
        <taxon>Atherinomorphae</taxon>
        <taxon>Cyprinodontiformes</taxon>
        <taxon>Goodeidae</taxon>
        <taxon>Xenotaenia</taxon>
    </lineage>
</organism>